<keyword evidence="3" id="KW-1185">Reference proteome</keyword>
<evidence type="ECO:0000313" key="2">
    <source>
        <dbReference type="EMBL" id="KAK0142684.1"/>
    </source>
</evidence>
<gene>
    <name evidence="2" type="ORF">N1851_019374</name>
</gene>
<reference evidence="2" key="1">
    <citation type="journal article" date="2023" name="Front. Mar. Sci.">
        <title>A new Merluccius polli reference genome to investigate the effects of global change in West African waters.</title>
        <authorList>
            <person name="Mateo J.L."/>
            <person name="Blanco-Fernandez C."/>
            <person name="Garcia-Vazquez E."/>
            <person name="Machado-Schiaffino G."/>
        </authorList>
    </citation>
    <scope>NUCLEOTIDE SEQUENCE</scope>
    <source>
        <strain evidence="2">C29</strain>
        <tissue evidence="2">Fin</tissue>
    </source>
</reference>
<organism evidence="2 3">
    <name type="scientific">Merluccius polli</name>
    <name type="common">Benguela hake</name>
    <name type="synonym">Merluccius cadenati</name>
    <dbReference type="NCBI Taxonomy" id="89951"/>
    <lineage>
        <taxon>Eukaryota</taxon>
        <taxon>Metazoa</taxon>
        <taxon>Chordata</taxon>
        <taxon>Craniata</taxon>
        <taxon>Vertebrata</taxon>
        <taxon>Euteleostomi</taxon>
        <taxon>Actinopterygii</taxon>
        <taxon>Neopterygii</taxon>
        <taxon>Teleostei</taxon>
        <taxon>Neoteleostei</taxon>
        <taxon>Acanthomorphata</taxon>
        <taxon>Zeiogadaria</taxon>
        <taxon>Gadariae</taxon>
        <taxon>Gadiformes</taxon>
        <taxon>Gadoidei</taxon>
        <taxon>Merlucciidae</taxon>
        <taxon>Merluccius</taxon>
    </lineage>
</organism>
<accession>A0AA47MM92</accession>
<feature type="region of interest" description="Disordered" evidence="1">
    <location>
        <begin position="70"/>
        <end position="182"/>
    </location>
</feature>
<evidence type="ECO:0000256" key="1">
    <source>
        <dbReference type="SAM" id="MobiDB-lite"/>
    </source>
</evidence>
<dbReference type="Proteomes" id="UP001174136">
    <property type="component" value="Unassembled WGS sequence"/>
</dbReference>
<protein>
    <submittedName>
        <fullName evidence="2">Uncharacterized protein</fullName>
    </submittedName>
</protein>
<feature type="region of interest" description="Disordered" evidence="1">
    <location>
        <begin position="1"/>
        <end position="33"/>
    </location>
</feature>
<name>A0AA47MM92_MERPO</name>
<sequence length="182" mass="20093">MSPPITSGVGLTATTEADLKDPPTGVSTEGGKATAASWKWFDLMHEAIGDRPSVTPPDVIATCAQGAVVFTPPSTTTPERENLGEAGQAAEDTATGSRVPTSSRRRPPPKSGGWPLWKPFRSSGAKMSRSGGGCKKRRREEWREAERARQATEREEKEQRRYREMSERQERFHQEAAAREER</sequence>
<evidence type="ECO:0000313" key="3">
    <source>
        <dbReference type="Proteomes" id="UP001174136"/>
    </source>
</evidence>
<comment type="caution">
    <text evidence="2">The sequence shown here is derived from an EMBL/GenBank/DDBJ whole genome shotgun (WGS) entry which is preliminary data.</text>
</comment>
<dbReference type="AlphaFoldDB" id="A0AA47MM92"/>
<feature type="compositionally biased region" description="Basic and acidic residues" evidence="1">
    <location>
        <begin position="139"/>
        <end position="182"/>
    </location>
</feature>
<dbReference type="EMBL" id="JAOPHQ010003503">
    <property type="protein sequence ID" value="KAK0142684.1"/>
    <property type="molecule type" value="Genomic_DNA"/>
</dbReference>
<proteinExistence type="predicted"/>